<gene>
    <name evidence="1" type="ORF">SAMEA104719789_01774</name>
</gene>
<accession>A0A383U4F2</accession>
<dbReference type="RefSeq" id="WP_133298043.1">
    <property type="nucleotide sequence ID" value="NZ_UNSC01000012.1"/>
</dbReference>
<sequence>MRNPLLLQNHKKASDLLLLLNYDSNNRKVLTLEQRILIHKNIQSLKDNKPVTFPSALILKVEKELNIIKTEGYKYTNFKYNNNKELVKVNEDLL</sequence>
<reference evidence="1 2" key="1">
    <citation type="submission" date="2018-09" db="EMBL/GenBank/DDBJ databases">
        <authorList>
            <consortium name="Pathogen Informatics"/>
        </authorList>
    </citation>
    <scope>NUCLEOTIDE SEQUENCE [LARGE SCALE GENOMIC DNA]</scope>
    <source>
        <strain evidence="1 2">OH-22767</strain>
    </source>
</reference>
<protein>
    <submittedName>
        <fullName evidence="1">Uncharacterized protein</fullName>
    </submittedName>
</protein>
<evidence type="ECO:0000313" key="1">
    <source>
        <dbReference type="EMBL" id="SZD74348.1"/>
    </source>
</evidence>
<dbReference type="AlphaFoldDB" id="A0A383U4F2"/>
<proteinExistence type="predicted"/>
<evidence type="ECO:0000313" key="2">
    <source>
        <dbReference type="Proteomes" id="UP000262142"/>
    </source>
</evidence>
<keyword evidence="2" id="KW-1185">Reference proteome</keyword>
<name>A0A383U4F2_9FLAO</name>
<dbReference type="Proteomes" id="UP000262142">
    <property type="component" value="Unassembled WGS sequence"/>
</dbReference>
<dbReference type="EMBL" id="UNSC01000012">
    <property type="protein sequence ID" value="SZD74348.1"/>
    <property type="molecule type" value="Genomic_DNA"/>
</dbReference>
<organism evidence="1 2">
    <name type="scientific">Candidatus Ornithobacterium hominis</name>
    <dbReference type="NCBI Taxonomy" id="2497989"/>
    <lineage>
        <taxon>Bacteria</taxon>
        <taxon>Pseudomonadati</taxon>
        <taxon>Bacteroidota</taxon>
        <taxon>Flavobacteriia</taxon>
        <taxon>Flavobacteriales</taxon>
        <taxon>Weeksellaceae</taxon>
        <taxon>Ornithobacterium</taxon>
    </lineage>
</organism>